<proteinExistence type="predicted"/>
<evidence type="ECO:0000313" key="1">
    <source>
        <dbReference type="EMBL" id="PPK72150.1"/>
    </source>
</evidence>
<gene>
    <name evidence="1" type="ORF">B0F88_105262</name>
</gene>
<reference evidence="1 2" key="1">
    <citation type="submission" date="2018-02" db="EMBL/GenBank/DDBJ databases">
        <title>Subsurface microbial communities from deep shales in Ohio and West Virginia, USA.</title>
        <authorList>
            <person name="Wrighton K."/>
        </authorList>
    </citation>
    <scope>NUCLEOTIDE SEQUENCE [LARGE SCALE GENOMIC DNA]</scope>
    <source>
        <strain evidence="1 2">OWC-G53F</strain>
    </source>
</reference>
<dbReference type="Proteomes" id="UP000238071">
    <property type="component" value="Unassembled WGS sequence"/>
</dbReference>
<evidence type="ECO:0008006" key="3">
    <source>
        <dbReference type="Google" id="ProtNLM"/>
    </source>
</evidence>
<name>A0A2S6H400_9GAMM</name>
<comment type="caution">
    <text evidence="1">The sequence shown here is derived from an EMBL/GenBank/DDBJ whole genome shotgun (WGS) entry which is preliminary data.</text>
</comment>
<sequence length="295" mass="33871">MTKSVPIQTSDEAKTYTCLATSGRHNHEEAVRSLEYYRGMFSGATDEESKTVWRQKIEELETWLSSEEYKFGDYPQGINHVILELIEWRAILYAFQHVETESDPFREHVFYQQWLIGASYAMFSLLAKLTGADKRENSLRKLWLNVEKFVARDGACLKEERKFISAQLDKASGQFTNDRSKAILFRNTVIAHNEKSVQVEWDAIDEDIRVLVRIWSILVSWSSRFGVISPFRSSEQAFSGLDGLFQSGELSLLAIRRQEYVDMVKLWARTHLHNGQPDSGGTAFAQISVTPKVIC</sequence>
<dbReference type="RefSeq" id="WP_146083336.1">
    <property type="nucleotide sequence ID" value="NZ_PTIY01000005.1"/>
</dbReference>
<dbReference type="OrthoDB" id="7056612at2"/>
<evidence type="ECO:0000313" key="2">
    <source>
        <dbReference type="Proteomes" id="UP000238071"/>
    </source>
</evidence>
<organism evidence="1 2">
    <name type="scientific">Methylobacter tundripaludum</name>
    <dbReference type="NCBI Taxonomy" id="173365"/>
    <lineage>
        <taxon>Bacteria</taxon>
        <taxon>Pseudomonadati</taxon>
        <taxon>Pseudomonadota</taxon>
        <taxon>Gammaproteobacteria</taxon>
        <taxon>Methylococcales</taxon>
        <taxon>Methylococcaceae</taxon>
        <taxon>Methylobacter</taxon>
    </lineage>
</organism>
<keyword evidence="2" id="KW-1185">Reference proteome</keyword>
<accession>A0A2S6H400</accession>
<protein>
    <recommendedName>
        <fullName evidence="3">HEPN AbiU2-like domain-containing protein</fullName>
    </recommendedName>
</protein>
<dbReference type="AlphaFoldDB" id="A0A2S6H400"/>
<dbReference type="EMBL" id="PTIY01000005">
    <property type="protein sequence ID" value="PPK72150.1"/>
    <property type="molecule type" value="Genomic_DNA"/>
</dbReference>